<comment type="caution">
    <text evidence="4">The sequence shown here is derived from an EMBL/GenBank/DDBJ whole genome shotgun (WGS) entry which is preliminary data.</text>
</comment>
<feature type="coiled-coil region" evidence="1">
    <location>
        <begin position="2488"/>
        <end position="2522"/>
    </location>
</feature>
<dbReference type="Gene3D" id="1.20.920.20">
    <property type="match status" value="1"/>
</dbReference>
<feature type="compositionally biased region" description="Low complexity" evidence="2">
    <location>
        <begin position="1207"/>
        <end position="1220"/>
    </location>
</feature>
<dbReference type="PANTHER" id="PTHR45703">
    <property type="entry name" value="DYNEIN HEAVY CHAIN"/>
    <property type="match status" value="1"/>
</dbReference>
<evidence type="ECO:0000256" key="2">
    <source>
        <dbReference type="SAM" id="MobiDB-lite"/>
    </source>
</evidence>
<proteinExistence type="predicted"/>
<dbReference type="EMBL" id="CAJFDH010000003">
    <property type="protein sequence ID" value="CAD5214708.1"/>
    <property type="molecule type" value="Genomic_DNA"/>
</dbReference>
<dbReference type="GO" id="GO:0051959">
    <property type="term" value="F:dynein light intermediate chain binding"/>
    <property type="evidence" value="ECO:0007669"/>
    <property type="project" value="InterPro"/>
</dbReference>
<dbReference type="InterPro" id="IPR013602">
    <property type="entry name" value="Dynein_heavy_linker"/>
</dbReference>
<dbReference type="Gene3D" id="1.20.920.30">
    <property type="match status" value="1"/>
</dbReference>
<evidence type="ECO:0000256" key="1">
    <source>
        <dbReference type="SAM" id="Coils"/>
    </source>
</evidence>
<dbReference type="Gene3D" id="1.20.140.100">
    <property type="entry name" value="Dynein heavy chain, N-terminal domain 2"/>
    <property type="match status" value="1"/>
</dbReference>
<dbReference type="GO" id="GO:0045505">
    <property type="term" value="F:dynein intermediate chain binding"/>
    <property type="evidence" value="ECO:0007669"/>
    <property type="project" value="InterPro"/>
</dbReference>
<feature type="compositionally biased region" description="Basic and acidic residues" evidence="2">
    <location>
        <begin position="1223"/>
        <end position="1233"/>
    </location>
</feature>
<feature type="coiled-coil region" evidence="1">
    <location>
        <begin position="2288"/>
        <end position="2322"/>
    </location>
</feature>
<sequence length="2794" mass="324273">MTDKILKFEKTKFKLKFSNELFTFKLLEGAEDADELLRKWTIAHEKKASLLPRKKFVRWAYEQSLHRNTINSILRESWNDDMGFARVWFWLIKQPEFQGHSQNPEPKLEKFPRDSFVRTACEEILEWFWAAEKLALIRLYSGKYKEDDNERERRVEKSRGTGTTKLVRPSTAVSLSNLARFRIRRYFEEREGVLFNNSWLTSATTVTSHTIRNKILSLMIAFHKGIDEGLVPYLPIKKKRATEITLSQECTKSAHQSIKAYIETLQNAKSVIKVECKAQERKLNISLDKLKDDLKAPILELARNERIRMTGEEITFYTDEILKLVDKSNEEFQRNPTVEQFASLIHNEPIPQNAAETYLIERFLTSRENLIKLSKGPKVIEVNCFSIEMAKVWSVLEDRAHTVIMKCSRQVRESFHDSVSSLQKEFNKFKKVLSFRSMDPTTMLKNKAEVMEITQFDLPRAVNSLVEAYDRMHRLTQVIQFDPTEHDYLINVALTRRALPRHIADHNMFFQRRLHIFAHFVRKREEAIKQATESAMAQLKVIHGFIDPQDVDQYLVQMKALKPMVMDLLVELKELNAQEKVVNFNVMHLPELSSLGDQVNVLWSLFEWCKRFHEFRSDFFKRRRTDIRVTDCQNFVDSFFEILASIGPKIEIQKTAKAFSMQLKTEIEQFRHHIPVLEVMSCPRLTERHWQKMSDIVGFNLAQYANATVAQICELNLNLYVSKLKPIAFIAEREGAIADQANFITDFWAEASFDMTMTGFWGIQIPSNLQTLLNSAQEHNQKIRAYRDPDDKSYTNQSLDQWTEDLRKLLLILRSWNKVLETWKRLSEVMKHSSQKILEEFEEFRTCSKYFRRLARYVDEERYVIKIIEGKHIVCWIELAQKHLNKCVNGMERYLVDLRGISPRIALMSNGDLLKLLSINDIDEALEVLQRECFPLLGDLMENDSKLVAINIEGEKIRFDGILSTELLYDQGPKEFCVALSKTLSKLILQDYVRFTQHRSLMKSQFRVTHVINDFILHMNPESGFKYNYDSEINQLQIMLRGNNMVVPLAPDYVHSLIPLVFTDASFTHNWSLGKIPIITGLLNELRSRVQSLARNMVISVRFVNCHPSLENSVFDKIIKASQQTEVLFVLENIDQLSDPQLNYLLLAIDRIERDCARLILCSTNTQFATKLSNHVKLFLYQQTHDNKNGADKLAVKNTPVKRRRSSVAPPQVQQQSQQQNPKAEHDKPSSKNPEEIMHEALFGAESINFTMSNVNFALTCSGATAKDALIDCINRVNARATWIYFDALEHDQLISEEDEFGADNLGYLIQSLRSIMSANEDKIDAGGVSTSHSNRVTTAISRLNTAGTTGTDEAASRRHSVAMRHPRYLIFYGIDQLQKHFPQISTLFYSHSPGVIPEMPPGSYLTMTDGSNFYAAKNIRFVLCLPNLDKSVDEWLKRYEIRTINLPEEARPNHDEQWNKFKSRLDLIVKRSEYLEVITNTIEILILPLLKFFKVMPSFVFENMLWGLEIDLKEYTPQITTANYGELLRSVTVQSCFNYVVIYLQDSVVEANKFIEEKANDWDRNSSDMGKLPNPIGQFKLSTTEPGFWVKWNDNLQVRSLLSKELSLSQIYVNFISMDRIFMEFEKVFVHSDNNFIITGPRYCGKSTAIKRVVKYLDISQTGYKFVYMDCTDRFYLTAMQQRLAQLSADKQVCLIVDHFQFTETCKALLEMYNDQSMLVYQNQPQMCTTKLKFILIMDTEEYDRCCKYGGFRKKFNVIPMKPPTVDELRFIFEQLLIWHLKTKTFSSDYLHLAPVLSLASEKLFKIVGKLETELLPIVIRLAKSMMFAFPDNTPDLDSMQRLWCHEILRATVDREIDEQKRKAFFGSFDTVLTETLGTTLERLFPSVKGEETEDDEDDFYGKKEGHLELVDFSLESLLYSEMAGQETMDGLNYQIIAKRSDFNKTLENLHFEYTKNHEGFNIDLVITDFVSNHVQRLMHLFRQHNEHVVLGGYSGCGRSQCIKMASFGVTGQIFHCFLDPTTAQSFENSWKIVLIRAINVLVTVNHPVIVVFHYDYCISKIPKEWLRMLKQWLQNPVVGNLMSDTIVIKMAEKMIESEKTLATLVQSSNIRLPGQRYCQFLSFEAFKNVDLLRSTLEARLADFLHGVFLTPPEVVDEFEWCSGDQYTTVSKSECRKIMEKTIAECLAENKSRLCETIELLYANCKDLLLKSSFSCLNLFKDSKLLYDICRLSVRSYNKRNSLIQKRVEHLDNALQTTLRIKELSIIGSNKSLFELQKKKEDQDLVFDFFKKLIEENKKKKSELENKLSALEVDLQGVRGKLLQKTTKINIVLEEPEADFQDALAGILSYDSDDYKKLANLKQPSLVLRSVIECARRMVEKNYKSDRNVIEAWKKSSKVIMKRSFQQKVKDFRPDQITVQKLKDITKSTDAKDFKPAKIHMENPLGGDLAQWVLASVNVAKCYRSIKTQRKAVGDTDKIVKHKEKLLAGLTEELAYQNRRAKALEKELETEQTAATKLKRLICYRERGDLVLNSIGGMQNKWKNMVTSTKSRLDNLLGNSVFVAAYKVLACSQDNEMKNNIINKWRGAMLRYNLTYEERFTSIQTLTVELLRQVNWRDPWPLIQSRRQDILTVIKLFYNDCNTVDMKELKWTDHDLLDKVIRASYSDQSLILFNIKSSPPPSWYELLLREPDKEKRTVELLGMSVMLNENFKLIMLTEMDFVMFDQEVLRLINPMKLHEVFDMKEHQGSETLMSAEEDLLKLFTDFNAIDILESEEVTNQVLQTIDGIPMANS</sequence>
<dbReference type="GO" id="GO:0007018">
    <property type="term" value="P:microtubule-based movement"/>
    <property type="evidence" value="ECO:0007669"/>
    <property type="project" value="InterPro"/>
</dbReference>
<evidence type="ECO:0000313" key="5">
    <source>
        <dbReference type="Proteomes" id="UP000614601"/>
    </source>
</evidence>
<organism evidence="4 5">
    <name type="scientific">Bursaphelenchus okinawaensis</name>
    <dbReference type="NCBI Taxonomy" id="465554"/>
    <lineage>
        <taxon>Eukaryota</taxon>
        <taxon>Metazoa</taxon>
        <taxon>Ecdysozoa</taxon>
        <taxon>Nematoda</taxon>
        <taxon>Chromadorea</taxon>
        <taxon>Rhabditida</taxon>
        <taxon>Tylenchina</taxon>
        <taxon>Tylenchomorpha</taxon>
        <taxon>Aphelenchoidea</taxon>
        <taxon>Aphelenchoididae</taxon>
        <taxon>Bursaphelenchus</taxon>
    </lineage>
</organism>
<protein>
    <recommendedName>
        <fullName evidence="3">Dynein heavy chain linker domain-containing protein</fullName>
    </recommendedName>
</protein>
<dbReference type="PANTHER" id="PTHR45703:SF36">
    <property type="entry name" value="DYNEIN HEAVY CHAIN, CYTOPLASMIC"/>
    <property type="match status" value="1"/>
</dbReference>
<feature type="domain" description="Dynein heavy chain linker" evidence="3">
    <location>
        <begin position="597"/>
        <end position="960"/>
    </location>
</feature>
<evidence type="ECO:0000313" key="4">
    <source>
        <dbReference type="EMBL" id="CAD5214708.1"/>
    </source>
</evidence>
<gene>
    <name evidence="4" type="ORF">BOKJ2_LOCUS5728</name>
</gene>
<dbReference type="GO" id="GO:0030286">
    <property type="term" value="C:dynein complex"/>
    <property type="evidence" value="ECO:0007669"/>
    <property type="project" value="InterPro"/>
</dbReference>
<dbReference type="Gene3D" id="3.40.50.300">
    <property type="entry name" value="P-loop containing nucleotide triphosphate hydrolases"/>
    <property type="match status" value="1"/>
</dbReference>
<dbReference type="Pfam" id="PF08393">
    <property type="entry name" value="DHC_N2"/>
    <property type="match status" value="1"/>
</dbReference>
<dbReference type="InterPro" id="IPR042222">
    <property type="entry name" value="Dynein_2_N"/>
</dbReference>
<name>A0A811KH88_9BILA</name>
<reference evidence="4" key="1">
    <citation type="submission" date="2020-09" db="EMBL/GenBank/DDBJ databases">
        <authorList>
            <person name="Kikuchi T."/>
        </authorList>
    </citation>
    <scope>NUCLEOTIDE SEQUENCE</scope>
    <source>
        <strain evidence="4">SH1</strain>
    </source>
</reference>
<dbReference type="OrthoDB" id="424310at2759"/>
<dbReference type="EMBL" id="CAJFCW020000003">
    <property type="protein sequence ID" value="CAG9103146.1"/>
    <property type="molecule type" value="Genomic_DNA"/>
</dbReference>
<evidence type="ECO:0000259" key="3">
    <source>
        <dbReference type="Pfam" id="PF08393"/>
    </source>
</evidence>
<dbReference type="Proteomes" id="UP000783686">
    <property type="component" value="Unassembled WGS sequence"/>
</dbReference>
<feature type="region of interest" description="Disordered" evidence="2">
    <location>
        <begin position="1191"/>
        <end position="1233"/>
    </location>
</feature>
<keyword evidence="5" id="KW-1185">Reference proteome</keyword>
<dbReference type="InterPro" id="IPR027417">
    <property type="entry name" value="P-loop_NTPase"/>
</dbReference>
<keyword evidence="1" id="KW-0175">Coiled coil</keyword>
<dbReference type="SUPFAM" id="SSF52540">
    <property type="entry name" value="P-loop containing nucleoside triphosphate hydrolases"/>
    <property type="match status" value="1"/>
</dbReference>
<dbReference type="InterPro" id="IPR026983">
    <property type="entry name" value="DHC"/>
</dbReference>
<accession>A0A811KH88</accession>
<dbReference type="Proteomes" id="UP000614601">
    <property type="component" value="Unassembled WGS sequence"/>
</dbReference>